<reference evidence="5 6" key="1">
    <citation type="submission" date="2020-08" db="EMBL/GenBank/DDBJ databases">
        <title>Genomic Encyclopedia of Type Strains, Phase IV (KMG-IV): sequencing the most valuable type-strain genomes for metagenomic binning, comparative biology and taxonomic classification.</title>
        <authorList>
            <person name="Goeker M."/>
        </authorList>
    </citation>
    <scope>NUCLEOTIDE SEQUENCE [LARGE SCALE GENOMIC DNA]</scope>
    <source>
        <strain evidence="5 6">DSM 27568</strain>
    </source>
</reference>
<keyword evidence="2 5" id="KW-0560">Oxidoreductase</keyword>
<organism evidence="5 6">
    <name type="scientific">Novosphingobium fluoreni</name>
    <dbReference type="NCBI Taxonomy" id="1391222"/>
    <lineage>
        <taxon>Bacteria</taxon>
        <taxon>Pseudomonadati</taxon>
        <taxon>Pseudomonadota</taxon>
        <taxon>Alphaproteobacteria</taxon>
        <taxon>Sphingomonadales</taxon>
        <taxon>Sphingomonadaceae</taxon>
        <taxon>Novosphingobium</taxon>
    </lineage>
</organism>
<comment type="similarity">
    <text evidence="1 2">Belongs to the Cu-Zn superoxide dismutase family.</text>
</comment>
<dbReference type="InterPro" id="IPR018152">
    <property type="entry name" value="SOD_Cu/Zn_BS"/>
</dbReference>
<dbReference type="GO" id="GO:0004784">
    <property type="term" value="F:superoxide dismutase activity"/>
    <property type="evidence" value="ECO:0007669"/>
    <property type="project" value="UniProtKB-EC"/>
</dbReference>
<feature type="signal peptide" evidence="3">
    <location>
        <begin position="1"/>
        <end position="21"/>
    </location>
</feature>
<dbReference type="InterPro" id="IPR001424">
    <property type="entry name" value="SOD_Cu_Zn_dom"/>
</dbReference>
<comment type="cofactor">
    <cofactor evidence="2">
        <name>Zn(2+)</name>
        <dbReference type="ChEBI" id="CHEBI:29105"/>
    </cofactor>
    <text evidence="2">Binds 1 zinc ion per subunit.</text>
</comment>
<dbReference type="PROSITE" id="PS00332">
    <property type="entry name" value="SOD_CU_ZN_2"/>
    <property type="match status" value="1"/>
</dbReference>
<feature type="domain" description="Superoxide dismutase copper/zinc binding" evidence="4">
    <location>
        <begin position="63"/>
        <end position="194"/>
    </location>
</feature>
<dbReference type="AlphaFoldDB" id="A0A7W6C831"/>
<keyword evidence="6" id="KW-1185">Reference proteome</keyword>
<comment type="function">
    <text evidence="2">Destroys radicals which are normally produced within the cells and which are toxic to biological systems.</text>
</comment>
<keyword evidence="2" id="KW-0479">Metal-binding</keyword>
<dbReference type="EC" id="1.15.1.1" evidence="2"/>
<name>A0A7W6C831_9SPHN</name>
<keyword evidence="3" id="KW-0732">Signal</keyword>
<dbReference type="RefSeq" id="WP_246388524.1">
    <property type="nucleotide sequence ID" value="NZ_JACIDY010000003.1"/>
</dbReference>
<evidence type="ECO:0000259" key="4">
    <source>
        <dbReference type="Pfam" id="PF00080"/>
    </source>
</evidence>
<dbReference type="PANTHER" id="PTHR10003">
    <property type="entry name" value="SUPEROXIDE DISMUTASE CU-ZN -RELATED"/>
    <property type="match status" value="1"/>
</dbReference>
<protein>
    <recommendedName>
        <fullName evidence="2">Superoxide dismutase [Cu-Zn]</fullName>
        <ecNumber evidence="2">1.15.1.1</ecNumber>
    </recommendedName>
</protein>
<dbReference type="GO" id="GO:0005507">
    <property type="term" value="F:copper ion binding"/>
    <property type="evidence" value="ECO:0007669"/>
    <property type="project" value="InterPro"/>
</dbReference>
<comment type="cofactor">
    <cofactor evidence="2">
        <name>Cu cation</name>
        <dbReference type="ChEBI" id="CHEBI:23378"/>
    </cofactor>
    <text evidence="2">Binds 1 copper ion per subunit.</text>
</comment>
<feature type="chain" id="PRO_5031338445" description="Superoxide dismutase [Cu-Zn]" evidence="3">
    <location>
        <begin position="22"/>
        <end position="199"/>
    </location>
</feature>
<accession>A0A7W6C831</accession>
<sequence>MNRFVVMISSAAAVMAVPALADQAKPMKHGSAMKHEMAKPGAPMAQGAMVHADVIGADGKSMGMVMLQDTPTGVLVKTDLKGLPAGEHGFHFHEKGMCDAAQKFTTAGAHFAAGKMQHGLMVAGGPHGGDMPNAFVGADGMLKAELLNTGVTLAAGPKSLADADGSALVIHAKPDDYKTQPSGDAGDRIACAVVAAPKK</sequence>
<comment type="caution">
    <text evidence="5">The sequence shown here is derived from an EMBL/GenBank/DDBJ whole genome shotgun (WGS) entry which is preliminary data.</text>
</comment>
<gene>
    <name evidence="5" type="ORF">GGR39_001787</name>
</gene>
<dbReference type="Pfam" id="PF00080">
    <property type="entry name" value="Sod_Cu"/>
    <property type="match status" value="1"/>
</dbReference>
<keyword evidence="2" id="KW-0186">Copper</keyword>
<dbReference type="CDD" id="cd00305">
    <property type="entry name" value="Cu-Zn_Superoxide_Dismutase"/>
    <property type="match status" value="1"/>
</dbReference>
<comment type="catalytic activity">
    <reaction evidence="2">
        <text>2 superoxide + 2 H(+) = H2O2 + O2</text>
        <dbReference type="Rhea" id="RHEA:20696"/>
        <dbReference type="ChEBI" id="CHEBI:15378"/>
        <dbReference type="ChEBI" id="CHEBI:15379"/>
        <dbReference type="ChEBI" id="CHEBI:16240"/>
        <dbReference type="ChEBI" id="CHEBI:18421"/>
        <dbReference type="EC" id="1.15.1.1"/>
    </reaction>
</comment>
<keyword evidence="2" id="KW-0862">Zinc</keyword>
<evidence type="ECO:0000313" key="5">
    <source>
        <dbReference type="EMBL" id="MBB3940137.1"/>
    </source>
</evidence>
<dbReference type="SUPFAM" id="SSF49329">
    <property type="entry name" value="Cu,Zn superoxide dismutase-like"/>
    <property type="match status" value="1"/>
</dbReference>
<evidence type="ECO:0000313" key="6">
    <source>
        <dbReference type="Proteomes" id="UP000561459"/>
    </source>
</evidence>
<evidence type="ECO:0000256" key="2">
    <source>
        <dbReference type="RuleBase" id="RU000393"/>
    </source>
</evidence>
<proteinExistence type="inferred from homology"/>
<dbReference type="InterPro" id="IPR024134">
    <property type="entry name" value="SOD_Cu/Zn_/chaperone"/>
</dbReference>
<evidence type="ECO:0000256" key="3">
    <source>
        <dbReference type="SAM" id="SignalP"/>
    </source>
</evidence>
<dbReference type="EMBL" id="JACIDY010000003">
    <property type="protein sequence ID" value="MBB3940137.1"/>
    <property type="molecule type" value="Genomic_DNA"/>
</dbReference>
<dbReference type="InterPro" id="IPR036423">
    <property type="entry name" value="SOD-like_Cu/Zn_dom_sf"/>
</dbReference>
<dbReference type="Proteomes" id="UP000561459">
    <property type="component" value="Unassembled WGS sequence"/>
</dbReference>
<dbReference type="Gene3D" id="2.60.40.200">
    <property type="entry name" value="Superoxide dismutase, copper/zinc binding domain"/>
    <property type="match status" value="1"/>
</dbReference>
<evidence type="ECO:0000256" key="1">
    <source>
        <dbReference type="ARBA" id="ARBA00010457"/>
    </source>
</evidence>